<keyword evidence="2" id="KW-1185">Reference proteome</keyword>
<dbReference type="Gene3D" id="3.40.50.1110">
    <property type="entry name" value="SGNH hydrolase"/>
    <property type="match status" value="1"/>
</dbReference>
<comment type="caution">
    <text evidence="1">The sequence shown here is derived from an EMBL/GenBank/DDBJ whole genome shotgun (WGS) entry which is preliminary data.</text>
</comment>
<dbReference type="SUPFAM" id="SSF52266">
    <property type="entry name" value="SGNH hydrolase"/>
    <property type="match status" value="1"/>
</dbReference>
<dbReference type="GO" id="GO:0016788">
    <property type="term" value="F:hydrolase activity, acting on ester bonds"/>
    <property type="evidence" value="ECO:0007669"/>
    <property type="project" value="UniProtKB-ARBA"/>
</dbReference>
<evidence type="ECO:0000313" key="2">
    <source>
        <dbReference type="Proteomes" id="UP000252733"/>
    </source>
</evidence>
<organism evidence="1 2">
    <name type="scientific">Marinilabilia salmonicolor</name>
    <dbReference type="NCBI Taxonomy" id="989"/>
    <lineage>
        <taxon>Bacteria</taxon>
        <taxon>Pseudomonadati</taxon>
        <taxon>Bacteroidota</taxon>
        <taxon>Bacteroidia</taxon>
        <taxon>Marinilabiliales</taxon>
        <taxon>Marinilabiliaceae</taxon>
        <taxon>Marinilabilia</taxon>
    </lineage>
</organism>
<accession>A0A368V2Q3</accession>
<dbReference type="AlphaFoldDB" id="A0A368V2Q3"/>
<dbReference type="Proteomes" id="UP000252733">
    <property type="component" value="Unassembled WGS sequence"/>
</dbReference>
<name>A0A368V2Q3_9BACT</name>
<dbReference type="InterPro" id="IPR036514">
    <property type="entry name" value="SGNH_hydro_sf"/>
</dbReference>
<evidence type="ECO:0008006" key="3">
    <source>
        <dbReference type="Google" id="ProtNLM"/>
    </source>
</evidence>
<dbReference type="RefSeq" id="WP_114437002.1">
    <property type="nucleotide sequence ID" value="NZ_QPIZ01000010.1"/>
</dbReference>
<dbReference type="EMBL" id="QPIZ01000010">
    <property type="protein sequence ID" value="RCW35378.1"/>
    <property type="molecule type" value="Genomic_DNA"/>
</dbReference>
<reference evidence="1 2" key="1">
    <citation type="submission" date="2018-07" db="EMBL/GenBank/DDBJ databases">
        <title>Freshwater and sediment microbial communities from various areas in North America, analyzing microbe dynamics in response to fracking.</title>
        <authorList>
            <person name="Lamendella R."/>
        </authorList>
    </citation>
    <scope>NUCLEOTIDE SEQUENCE [LARGE SCALE GENOMIC DNA]</scope>
    <source>
        <strain evidence="1 2">160A</strain>
    </source>
</reference>
<sequence length="313" mass="36359">MRRFAKRLILFVIILGILLFVSYNGNKILFDKYGFQVPSNIETLITGSSLAAGGINPDYVEQSCNVGLAGEPAVVSFVKIRDLLSRPNNIERIILSFSLIETSSYWDLAFSENKTNGVEIFSRISFLREENGLELFEDIPVNYFAYSEVYLRNRVFPVIPYLINVFKKEDRLYPHIGGFTNVEFNRREVVEMEDNRQEILEKMFFHASYPENISKMNFNYLDSIVALTARKDVDLILVGMPMEKSLFEMIPSTNRIYYLEQIEVRSRESHVSFINLTNYFDSQQFFGDYVHINRAGADSVAKILQDFIWKMQK</sequence>
<proteinExistence type="predicted"/>
<gene>
    <name evidence="1" type="ORF">DFO77_110152</name>
</gene>
<protein>
    <recommendedName>
        <fullName evidence="3">GDSL-like lipase/acylhydrolase family protein</fullName>
    </recommendedName>
</protein>
<evidence type="ECO:0000313" key="1">
    <source>
        <dbReference type="EMBL" id="RCW35378.1"/>
    </source>
</evidence>